<name>A0A7G9YFH6_9EURY</name>
<sequence length="113" mass="12400">MTTSIVFLLILTVIGSLQQLLMASVIVGAIVFIIPCSIAYVLNWDRMYFYAVLFTLSFALNELTIADTGVVASGAYAWLISGIIVIVAGVVYLVRFLQKYPLPEKEVYDVSGN</sequence>
<gene>
    <name evidence="2" type="ORF">DEIDBPHB_00009</name>
</gene>
<protein>
    <submittedName>
        <fullName evidence="2">Uncharacterized protein</fullName>
    </submittedName>
</protein>
<keyword evidence="1" id="KW-0472">Membrane</keyword>
<evidence type="ECO:0000313" key="2">
    <source>
        <dbReference type="EMBL" id="QNO46760.1"/>
    </source>
</evidence>
<proteinExistence type="predicted"/>
<feature type="transmembrane region" description="Helical" evidence="1">
    <location>
        <begin position="49"/>
        <end position="69"/>
    </location>
</feature>
<accession>A0A7G9YFH6</accession>
<feature type="transmembrane region" description="Helical" evidence="1">
    <location>
        <begin position="25"/>
        <end position="42"/>
    </location>
</feature>
<feature type="transmembrane region" description="Helical" evidence="1">
    <location>
        <begin position="75"/>
        <end position="94"/>
    </location>
</feature>
<reference evidence="2" key="1">
    <citation type="submission" date="2020-06" db="EMBL/GenBank/DDBJ databases">
        <title>Unique genomic features of the anaerobic methanotrophic archaea.</title>
        <authorList>
            <person name="Chadwick G.L."/>
            <person name="Skennerton C.T."/>
            <person name="Laso-Perez R."/>
            <person name="Leu A.O."/>
            <person name="Speth D.R."/>
            <person name="Yu H."/>
            <person name="Morgan-Lang C."/>
            <person name="Hatzenpichler R."/>
            <person name="Goudeau D."/>
            <person name="Malmstrom R."/>
            <person name="Brazelton W.J."/>
            <person name="Woyke T."/>
            <person name="Hallam S.J."/>
            <person name="Tyson G.W."/>
            <person name="Wegener G."/>
            <person name="Boetius A."/>
            <person name="Orphan V."/>
        </authorList>
    </citation>
    <scope>NUCLEOTIDE SEQUENCE</scope>
</reference>
<keyword evidence="1" id="KW-1133">Transmembrane helix</keyword>
<dbReference type="EMBL" id="MT631217">
    <property type="protein sequence ID" value="QNO46760.1"/>
    <property type="molecule type" value="Genomic_DNA"/>
</dbReference>
<dbReference type="AlphaFoldDB" id="A0A7G9YFH6"/>
<keyword evidence="1" id="KW-0812">Transmembrane</keyword>
<evidence type="ECO:0000256" key="1">
    <source>
        <dbReference type="SAM" id="Phobius"/>
    </source>
</evidence>
<organism evidence="2">
    <name type="scientific">Candidatus Methanogaster sp. ANME-2c ERB4</name>
    <dbReference type="NCBI Taxonomy" id="2759911"/>
    <lineage>
        <taxon>Archaea</taxon>
        <taxon>Methanobacteriati</taxon>
        <taxon>Methanobacteriota</taxon>
        <taxon>Stenosarchaea group</taxon>
        <taxon>Methanomicrobia</taxon>
        <taxon>Methanosarcinales</taxon>
        <taxon>ANME-2 cluster</taxon>
        <taxon>Candidatus Methanogasteraceae</taxon>
        <taxon>Candidatus Methanogaster</taxon>
    </lineage>
</organism>